<dbReference type="WBParaSite" id="jg18212.2">
    <property type="protein sequence ID" value="jg18212.2"/>
    <property type="gene ID" value="jg18212"/>
</dbReference>
<dbReference type="AlphaFoldDB" id="A0A915DD98"/>
<accession>A0A915DD98</accession>
<evidence type="ECO:0000313" key="2">
    <source>
        <dbReference type="WBParaSite" id="jg18212.2"/>
    </source>
</evidence>
<reference evidence="2" key="1">
    <citation type="submission" date="2022-11" db="UniProtKB">
        <authorList>
            <consortium name="WormBaseParasite"/>
        </authorList>
    </citation>
    <scope>IDENTIFICATION</scope>
</reference>
<keyword evidence="1" id="KW-1185">Reference proteome</keyword>
<proteinExistence type="predicted"/>
<dbReference type="PANTHER" id="PTHR21010">
    <property type="entry name" value="AGAP001581-PA"/>
    <property type="match status" value="1"/>
</dbReference>
<organism evidence="1 2">
    <name type="scientific">Ditylenchus dipsaci</name>
    <dbReference type="NCBI Taxonomy" id="166011"/>
    <lineage>
        <taxon>Eukaryota</taxon>
        <taxon>Metazoa</taxon>
        <taxon>Ecdysozoa</taxon>
        <taxon>Nematoda</taxon>
        <taxon>Chromadorea</taxon>
        <taxon>Rhabditida</taxon>
        <taxon>Tylenchina</taxon>
        <taxon>Tylenchomorpha</taxon>
        <taxon>Sphaerularioidea</taxon>
        <taxon>Anguinidae</taxon>
        <taxon>Anguininae</taxon>
        <taxon>Ditylenchus</taxon>
    </lineage>
</organism>
<protein>
    <submittedName>
        <fullName evidence="2">Uncharacterized protein</fullName>
    </submittedName>
</protein>
<evidence type="ECO:0000313" key="1">
    <source>
        <dbReference type="Proteomes" id="UP000887574"/>
    </source>
</evidence>
<dbReference type="PANTHER" id="PTHR21010:SF3">
    <property type="entry name" value="DAXX"/>
    <property type="match status" value="1"/>
</dbReference>
<sequence length="321" mass="36947">MPQFISNRSVCALNGTSAVAPVLPHAPCSASVQRRLRFRRQQSAPTFATQKSQSMDHGLAQSDNWSTVGSVSDCETAQFLYRLMNCDMFNVFFSLAKDNIPTNTANNISFAGSSTRDQLISTVYKQHRARQRMLEPYRRLKNALKKMQDEYLESKEHNLFMRYSRLQHMIQEVVLLEQQYWQLIDIPQQEISETPNAYVLRIVNLLDEKSCQPQPVKTGAIASLLGTTIAVAERTKDQSLYDLIRGKTTEDLRKECDRHYTDLYKLIHKYHGLRCVVQELSGSFQDTKYYPIVPRYPLLKTMIKRVLRAPAFAEICHEASE</sequence>
<dbReference type="Proteomes" id="UP000887574">
    <property type="component" value="Unplaced"/>
</dbReference>
<name>A0A915DD98_9BILA</name>